<feature type="region of interest" description="Disordered" evidence="1">
    <location>
        <begin position="388"/>
        <end position="564"/>
    </location>
</feature>
<dbReference type="SUPFAM" id="SSF49899">
    <property type="entry name" value="Concanavalin A-like lectins/glucanases"/>
    <property type="match status" value="1"/>
</dbReference>
<feature type="compositionally biased region" description="Basic and acidic residues" evidence="1">
    <location>
        <begin position="156"/>
        <end position="168"/>
    </location>
</feature>
<dbReference type="InterPro" id="IPR006574">
    <property type="entry name" value="PRY"/>
</dbReference>
<dbReference type="InterPro" id="IPR013320">
    <property type="entry name" value="ConA-like_dom_sf"/>
</dbReference>
<evidence type="ECO:0000259" key="2">
    <source>
        <dbReference type="SMART" id="SM00589"/>
    </source>
</evidence>
<reference evidence="3" key="1">
    <citation type="submission" date="2020-10" db="EMBL/GenBank/DDBJ databases">
        <title>Chromosome-scale genome assembly of the Allis shad, Alosa alosa.</title>
        <authorList>
            <person name="Margot Z."/>
            <person name="Christophe K."/>
            <person name="Cabau C."/>
            <person name="Louis A."/>
            <person name="Berthelot C."/>
            <person name="Parey E."/>
            <person name="Roest Crollius H."/>
            <person name="Montfort J."/>
            <person name="Robinson-Rechavi M."/>
            <person name="Bucao C."/>
            <person name="Bouchez O."/>
            <person name="Gislard M."/>
            <person name="Lluch J."/>
            <person name="Milhes M."/>
            <person name="Lampietro C."/>
            <person name="Lopez Roques C."/>
            <person name="Donnadieu C."/>
            <person name="Braasch I."/>
            <person name="Desvignes T."/>
            <person name="Postlethwait J."/>
            <person name="Bobe J."/>
            <person name="Guiguen Y."/>
        </authorList>
    </citation>
    <scope>NUCLEOTIDE SEQUENCE</scope>
    <source>
        <strain evidence="3">M-15738</strain>
        <tissue evidence="3">Blood</tissue>
    </source>
</reference>
<dbReference type="AlphaFoldDB" id="A0AAV6FUN0"/>
<feature type="compositionally biased region" description="Polar residues" evidence="1">
    <location>
        <begin position="894"/>
        <end position="915"/>
    </location>
</feature>
<feature type="region of interest" description="Disordered" evidence="1">
    <location>
        <begin position="155"/>
        <end position="190"/>
    </location>
</feature>
<feature type="compositionally biased region" description="Polar residues" evidence="1">
    <location>
        <begin position="169"/>
        <end position="183"/>
    </location>
</feature>
<dbReference type="Gene3D" id="2.60.120.920">
    <property type="match status" value="1"/>
</dbReference>
<dbReference type="PANTHER" id="PTHR12913">
    <property type="entry name" value="UNR PROTEIN N-RAS UPSTREAM GENE PROTEIN"/>
    <property type="match status" value="1"/>
</dbReference>
<name>A0AAV6FUN0_9TELE</name>
<feature type="domain" description="SPRY-associated" evidence="2">
    <location>
        <begin position="953"/>
        <end position="1006"/>
    </location>
</feature>
<dbReference type="EMBL" id="JADWDJ010000018">
    <property type="protein sequence ID" value="KAG5266275.1"/>
    <property type="molecule type" value="Genomic_DNA"/>
</dbReference>
<evidence type="ECO:0000313" key="4">
    <source>
        <dbReference type="Proteomes" id="UP000823561"/>
    </source>
</evidence>
<dbReference type="Pfam" id="PF23456">
    <property type="entry name" value="CSDE1"/>
    <property type="match status" value="1"/>
</dbReference>
<dbReference type="InterPro" id="IPR043136">
    <property type="entry name" value="B30.2/SPRY_sf"/>
</dbReference>
<keyword evidence="4" id="KW-1185">Reference proteome</keyword>
<dbReference type="Pfam" id="PF13765">
    <property type="entry name" value="PRY"/>
    <property type="match status" value="1"/>
</dbReference>
<gene>
    <name evidence="3" type="ORF">AALO_G00229150</name>
</gene>
<feature type="region of interest" description="Disordered" evidence="1">
    <location>
        <begin position="764"/>
        <end position="920"/>
    </location>
</feature>
<feature type="compositionally biased region" description="Polar residues" evidence="1">
    <location>
        <begin position="400"/>
        <end position="415"/>
    </location>
</feature>
<feature type="compositionally biased region" description="Polar residues" evidence="1">
    <location>
        <begin position="872"/>
        <end position="887"/>
    </location>
</feature>
<dbReference type="SMART" id="SM00589">
    <property type="entry name" value="PRY"/>
    <property type="match status" value="1"/>
</dbReference>
<feature type="compositionally biased region" description="Polar residues" evidence="1">
    <location>
        <begin position="547"/>
        <end position="557"/>
    </location>
</feature>
<accession>A0AAV6FUN0</accession>
<dbReference type="Gene3D" id="2.40.50.140">
    <property type="entry name" value="Nucleic acid-binding proteins"/>
    <property type="match status" value="2"/>
</dbReference>
<feature type="compositionally biased region" description="Low complexity" evidence="1">
    <location>
        <begin position="803"/>
        <end position="862"/>
    </location>
</feature>
<evidence type="ECO:0000313" key="3">
    <source>
        <dbReference type="EMBL" id="KAG5266275.1"/>
    </source>
</evidence>
<feature type="compositionally biased region" description="Polar residues" evidence="1">
    <location>
        <begin position="782"/>
        <end position="797"/>
    </location>
</feature>
<dbReference type="InterPro" id="IPR012340">
    <property type="entry name" value="NA-bd_OB-fold"/>
</dbReference>
<feature type="compositionally biased region" description="Low complexity" evidence="1">
    <location>
        <begin position="764"/>
        <end position="774"/>
    </location>
</feature>
<feature type="compositionally biased region" description="Low complexity" evidence="1">
    <location>
        <begin position="421"/>
        <end position="511"/>
    </location>
</feature>
<evidence type="ECO:0000256" key="1">
    <source>
        <dbReference type="SAM" id="MobiDB-lite"/>
    </source>
</evidence>
<feature type="compositionally biased region" description="Polar residues" evidence="1">
    <location>
        <begin position="521"/>
        <end position="539"/>
    </location>
</feature>
<organism evidence="3 4">
    <name type="scientific">Alosa alosa</name>
    <name type="common">allis shad</name>
    <dbReference type="NCBI Taxonomy" id="278164"/>
    <lineage>
        <taxon>Eukaryota</taxon>
        <taxon>Metazoa</taxon>
        <taxon>Chordata</taxon>
        <taxon>Craniata</taxon>
        <taxon>Vertebrata</taxon>
        <taxon>Euteleostomi</taxon>
        <taxon>Actinopterygii</taxon>
        <taxon>Neopterygii</taxon>
        <taxon>Teleostei</taxon>
        <taxon>Clupei</taxon>
        <taxon>Clupeiformes</taxon>
        <taxon>Clupeoidei</taxon>
        <taxon>Clupeidae</taxon>
        <taxon>Alosa</taxon>
    </lineage>
</organism>
<dbReference type="PANTHER" id="PTHR12913:SF3">
    <property type="entry name" value="SI:DKEYP-121D4.3"/>
    <property type="match status" value="1"/>
</dbReference>
<proteinExistence type="predicted"/>
<dbReference type="Proteomes" id="UP000823561">
    <property type="component" value="Chromosome 18"/>
</dbReference>
<comment type="caution">
    <text evidence="3">The sequence shown here is derived from an EMBL/GenBank/DDBJ whole genome shotgun (WGS) entry which is preliminary data.</text>
</comment>
<dbReference type="InterPro" id="IPR056400">
    <property type="entry name" value="CSDE1"/>
</dbReference>
<sequence>MVLQELLLGTLQAFVEGVEKKLSFSADDVLTKATMLVGDKVQFKISTNLKTKAQRAVNVEILADTFECDHTEEQRKIGVVVGLSNIFEFGYIKYPQDPELYFKFCEVMEELSLLEKVEFTVVPKSTSEAGNQAIRVRRLADRVFIPAPKLEGLGTAEKEKQQQVRESNESPVEANQTHGSSEPITGPVTKTCGVKGPPKVVWMCGFALSNLAKRITSAQNQAAKLGNTCASMRVYQWGTPQMTWAQLVIEMCRFKEKQPRPDMLLIHLGGRNVDLRNPHCSLKSIRKDLGKTHRIFPQCLIVWSDMLPGGSWKFKSMTVKAKTKAINVINHRARSLITDLGGRVITHQNIGPERYLSNGLSKQVIEMFKENIHRFLDKWEMGVNPESELTDTIAPPADSTGPTSDRSHLSQNASEPHSLLATSTAPAVSSSSPPAATSTAPAVSSSSPPAATSTAPAVSSSAPPAATSTAPAVSSSSPPAATSTAPAVSSTAPPAATSTAPAVSSSAPPAAGDDVDMTPEDSGNTTISHQLSQKQQQVREGNESPLEVNQTHGSSEPITGPVTKKCDVKGPPKVVWMCGFALSGLAKRITSAQNQAAKLGNTCASMRVHQWGTPQMTWMELVIEMCRFKRQQPRPDMLLIHLGGKNVDLRNPHFSLKSIRKDLGKTHRIFPQCLIVWSDMLPGGSWKFKSMTDEATAKAIDVINHRARSLITDLGGRVITRQNIGPELCLSNDHEKGLSKQFIEMFKENIHKFLDEWEMGVNPDSDLTDTTSSTIAPPADSTGPTSDRSHLSQNASEPHSLLATSTAPAVSSSSPPAATSTAPAVSPSSPPAATSTASAVSSSAPPAATSTASAVSSSAPPAEGDDVDMTSEDSGNTTVSHQLSQKTPHVPQSKDISSITVKQSLSAEKSSNTLKPQKEDVCKQEVRPISAAVTDIKAISTESKTREEFLKCYRLFTLNPNTAHKKLYLMENNRKVEWSDQDQPYPHNPRRFVEKCFQVLCWESISERRYFEVEWSGSVCISLSFDNQGWKKTG</sequence>
<protein>
    <recommendedName>
        <fullName evidence="2">SPRY-associated domain-containing protein</fullName>
    </recommendedName>
</protein>